<dbReference type="Proteomes" id="UP000316142">
    <property type="component" value="Unassembled WGS sequence"/>
</dbReference>
<evidence type="ECO:0008006" key="3">
    <source>
        <dbReference type="Google" id="ProtNLM"/>
    </source>
</evidence>
<comment type="caution">
    <text evidence="1">The sequence shown here is derived from an EMBL/GenBank/DDBJ whole genome shotgun (WGS) entry which is preliminary data.</text>
</comment>
<reference evidence="1 2" key="1">
    <citation type="submission" date="2019-06" db="EMBL/GenBank/DDBJ databases">
        <title>Taxogenomics and systematics of the genus Pantoea.</title>
        <authorList>
            <person name="Tambong J.T."/>
        </authorList>
    </citation>
    <scope>NUCLEOTIDE SEQUENCE [LARGE SCALE GENOMIC DNA]</scope>
    <source>
        <strain evidence="1 2">LMG 2558</strain>
    </source>
</reference>
<keyword evidence="2" id="KW-1185">Reference proteome</keyword>
<feature type="non-terminal residue" evidence="1">
    <location>
        <position position="363"/>
    </location>
</feature>
<dbReference type="EMBL" id="VHIZ01000005">
    <property type="protein sequence ID" value="TPV34405.1"/>
    <property type="molecule type" value="Genomic_DNA"/>
</dbReference>
<organism evidence="1 2">
    <name type="scientific">Pantoea anthophila</name>
    <dbReference type="NCBI Taxonomy" id="470931"/>
    <lineage>
        <taxon>Bacteria</taxon>
        <taxon>Pseudomonadati</taxon>
        <taxon>Pseudomonadota</taxon>
        <taxon>Gammaproteobacteria</taxon>
        <taxon>Enterobacterales</taxon>
        <taxon>Erwiniaceae</taxon>
        <taxon>Pantoea</taxon>
    </lineage>
</organism>
<proteinExistence type="predicted"/>
<name>A0ABY2ZGX6_9GAMM</name>
<dbReference type="RefSeq" id="WP_140922690.1">
    <property type="nucleotide sequence ID" value="NZ_VHIZ01000005.1"/>
</dbReference>
<sequence length="363" mass="42060">MKILIATSRFKDLAGSEITVFEYAEEFIRQGNEVSIASFEKTSLLSTECYAAGITVSTFDDEKLIKTEWDLIWVLHPPAYYALFTHFDYQTKKTIFSSLSHFEPLESPPVEVCQISLFTTNSIENERFFCDQFPDYSSRVTVLPNSIPESFWRIEPVEIKENKLIIVSNHLPDEVLELAERLRNNEWQVDIFGVGHLHKKVSAEDMINYRACISIGKTVQYSLGLKIPVFCYDRFGGPGWITPENVERAAEFNFSGRCTNAKETAENLERYFIDDKIPDSSTLNKLYEYARIKFSLSNNISNVFALLNNTNDSVNLKRFTLKNILAKHLDIFLRDQKLQSEFQLAWNTESQRRFRTEEQLLEV</sequence>
<evidence type="ECO:0000313" key="1">
    <source>
        <dbReference type="EMBL" id="TPV34405.1"/>
    </source>
</evidence>
<protein>
    <recommendedName>
        <fullName evidence="3">Glycosyltransferase family 4 protein</fullName>
    </recommendedName>
</protein>
<gene>
    <name evidence="1" type="ORF">FJW00_00155</name>
</gene>
<evidence type="ECO:0000313" key="2">
    <source>
        <dbReference type="Proteomes" id="UP000316142"/>
    </source>
</evidence>
<accession>A0ABY2ZGX6</accession>
<dbReference type="SUPFAM" id="SSF53756">
    <property type="entry name" value="UDP-Glycosyltransferase/glycogen phosphorylase"/>
    <property type="match status" value="1"/>
</dbReference>